<dbReference type="SUPFAM" id="SSF54001">
    <property type="entry name" value="Cysteine proteinases"/>
    <property type="match status" value="1"/>
</dbReference>
<reference evidence="2 3" key="1">
    <citation type="journal article" date="2011" name="J. Bacteriol.">
        <title>Genome sequence of Methyloversatilis universalis FAM5T, a methylotrophic representative of the order Rhodocyclales.</title>
        <authorList>
            <person name="Kittichotirat W."/>
            <person name="Good N.M."/>
            <person name="Hall R."/>
            <person name="Bringel F."/>
            <person name="Lajus A."/>
            <person name="Medigue C."/>
            <person name="Smalley N.E."/>
            <person name="Beck D."/>
            <person name="Bumgarner R."/>
            <person name="Vuilleumier S."/>
            <person name="Kalyuzhnaya M.G."/>
        </authorList>
    </citation>
    <scope>NUCLEOTIDE SEQUENCE [LARGE SCALE GENOMIC DNA]</scope>
    <source>
        <strain evidence="3">ATCC BAA-1314 / JCM 13912 / FAM5</strain>
    </source>
</reference>
<sequence>MLLDIHHETTVQYASPVSYSIQQLRLTPREESTQRPLNWRVQAPGSARRAIDAHGNVGHLLTMDRPHSELTIVVSGTVRLTDADAWMPRDAGPLSPLSYLAGTRLTEADEQAHAMAASHLRARRDTVGELLDLSGAVCGAVRHLPERLPPGGALSALAAGVGCSADIAHAFIACCRAAGLPARFVSGYLIDAAGEWAVPHSWVDVWLASGPAAGGEAGWVSVDVLERTLAGHGYCRLAVGRDHLDACPVRVAGGESVQGTLTRVSVHAH</sequence>
<feature type="domain" description="Transglutaminase-like" evidence="1">
    <location>
        <begin position="156"/>
        <end position="226"/>
    </location>
</feature>
<dbReference type="InterPro" id="IPR002931">
    <property type="entry name" value="Transglutaminase-like"/>
</dbReference>
<evidence type="ECO:0000259" key="1">
    <source>
        <dbReference type="SMART" id="SM00460"/>
    </source>
</evidence>
<protein>
    <recommendedName>
        <fullName evidence="1">Transglutaminase-like domain-containing protein</fullName>
    </recommendedName>
</protein>
<dbReference type="STRING" id="1000565.METUNv1_02834"/>
<dbReference type="InterPro" id="IPR038765">
    <property type="entry name" value="Papain-like_cys_pep_sf"/>
</dbReference>
<dbReference type="InterPro" id="IPR013589">
    <property type="entry name" value="Bac_transglu_N"/>
</dbReference>
<comment type="caution">
    <text evidence="2">The sequence shown here is derived from an EMBL/GenBank/DDBJ whole genome shotgun (WGS) entry which is preliminary data.</text>
</comment>
<dbReference type="Pfam" id="PF01841">
    <property type="entry name" value="Transglut_core"/>
    <property type="match status" value="1"/>
</dbReference>
<dbReference type="RefSeq" id="WP_008062820.1">
    <property type="nucleotide sequence ID" value="NZ_AFHG01000052.1"/>
</dbReference>
<dbReference type="PANTHER" id="PTHR33490:SF6">
    <property type="entry name" value="SLL1049 PROTEIN"/>
    <property type="match status" value="1"/>
</dbReference>
<dbReference type="Proteomes" id="UP000005019">
    <property type="component" value="Unassembled WGS sequence"/>
</dbReference>
<dbReference type="Pfam" id="PF08379">
    <property type="entry name" value="Bact_transglu_N"/>
    <property type="match status" value="1"/>
</dbReference>
<organism evidence="2 3">
    <name type="scientific">Methyloversatilis universalis (strain ATCC BAA-1314 / DSM 25237 / JCM 13912 / CCUG 52030 / FAM5)</name>
    <dbReference type="NCBI Taxonomy" id="1000565"/>
    <lineage>
        <taxon>Bacteria</taxon>
        <taxon>Pseudomonadati</taxon>
        <taxon>Pseudomonadota</taxon>
        <taxon>Betaproteobacteria</taxon>
        <taxon>Nitrosomonadales</taxon>
        <taxon>Sterolibacteriaceae</taxon>
        <taxon>Methyloversatilis</taxon>
    </lineage>
</organism>
<evidence type="ECO:0000313" key="3">
    <source>
        <dbReference type="Proteomes" id="UP000005019"/>
    </source>
</evidence>
<accession>F5REV9</accession>
<keyword evidence="3" id="KW-1185">Reference proteome</keyword>
<dbReference type="OrthoDB" id="5438043at2"/>
<dbReference type="eggNOG" id="COG1305">
    <property type="taxonomic scope" value="Bacteria"/>
</dbReference>
<dbReference type="PANTHER" id="PTHR33490">
    <property type="entry name" value="BLR5614 PROTEIN-RELATED"/>
    <property type="match status" value="1"/>
</dbReference>
<dbReference type="AlphaFoldDB" id="F5REV9"/>
<evidence type="ECO:0000313" key="2">
    <source>
        <dbReference type="EMBL" id="EGK71440.1"/>
    </source>
</evidence>
<name>F5REV9_METUF</name>
<dbReference type="SMART" id="SM00460">
    <property type="entry name" value="TGc"/>
    <property type="match status" value="1"/>
</dbReference>
<dbReference type="EMBL" id="AFHG01000052">
    <property type="protein sequence ID" value="EGK71440.1"/>
    <property type="molecule type" value="Genomic_DNA"/>
</dbReference>
<gene>
    <name evidence="2" type="ORF">METUNv1_02834</name>
</gene>
<proteinExistence type="predicted"/>
<dbReference type="Gene3D" id="3.10.620.30">
    <property type="match status" value="1"/>
</dbReference>